<keyword evidence="8" id="KW-1185">Reference proteome</keyword>
<dbReference type="PANTHER" id="PTHR10177">
    <property type="entry name" value="CYCLINS"/>
    <property type="match status" value="1"/>
</dbReference>
<evidence type="ECO:0000256" key="5">
    <source>
        <dbReference type="SAM" id="MobiDB-lite"/>
    </source>
</evidence>
<comment type="similarity">
    <text evidence="4">Belongs to the cyclin family.</text>
</comment>
<keyword evidence="2 4" id="KW-0195">Cyclin</keyword>
<dbReference type="Proteomes" id="UP001652624">
    <property type="component" value="Chromosome X"/>
</dbReference>
<feature type="domain" description="Cyclin-like" evidence="6">
    <location>
        <begin position="997"/>
        <end position="1081"/>
    </location>
</feature>
<dbReference type="Pfam" id="PF02984">
    <property type="entry name" value="Cyclin_C"/>
    <property type="match status" value="1"/>
</dbReference>
<feature type="region of interest" description="Disordered" evidence="5">
    <location>
        <begin position="357"/>
        <end position="376"/>
    </location>
</feature>
<keyword evidence="3" id="KW-0131">Cell cycle</keyword>
<protein>
    <submittedName>
        <fullName evidence="9">G2/mitotic-specific cyclin-B3</fullName>
    </submittedName>
</protein>
<proteinExistence type="inferred from homology"/>
<sequence length="1218" mass="138935">MELVKDISKRLSNTIPASVLTRSNEVNTNRYKVETLPLVTSTTMTTNVEKPCILEPSTSSKTQTTQETSIFKKSLVSKRNPTILDTLLTKKLLSLRKSTSQEEVSLLDKPLSLQKETNLDADVIIEPVNLESKQRTEETTITGKIPSLNKMPTDQRKQGLLQDINIEADSAPVNFDKEPKTEKTIFTKKLLSFRKCATQVNISDMNKSPQKVTSVEKSPVKELLSSKRKPIPKSIFQQPSLFQESPTTWEEAAMLKKPQPLQEIKTSGYDFLRQQMFFRKTQDTKEVTKLPLENECPIQEKTFHLRKPIILQKPTIGQKLLMGQQKEVVSHKRKCTTEESLSQDPFAWLENHTTQEITSTVKKPSDELQQGSPTEENSLFKKDLTFTKKRTIEETTSTNNLLSSKKKCTPQCKLSHLKPLILQTTSKEKSLIKEPLPFKMKLTTEEGSLFNVSAASQEKHTIQGKVALYNPWALQKNIGNGSEPLMEPFEFKMKYTTNEADSTKEPVTLKKRKSDTQMKSVSQDLLHLKDNVDEDKNSFFMGSPSFRKSPPTKQAILAKAPLSLSNPKTQDTMFFFKKITSGDESHFKDALPYRKEPTTEKGSFLQDSSVKKERYMNLERVLLPKNSLALQKKVPSEEGSYIKESLNLNEKPAAENKSLSQELLSSHINPGKMDEALFWKALALQKKNNTKENLKNVVSSQEGTTEEKSLSMKPPILKLSAEVPKSTERQLGLTKKPTDQSGANSYFLKNQLSMQDNITMEVEFLIKKLVAMQENLKIEKENHVKKSVNVQEKDGTENETIMKQPLTLQQKCTAEDNVFLNKLLALQKPSSGREPLVFPKPIINQAPLFTTANVLSFKEILNFQKNPTHKEDTSLSKVLIPQVQTSACLSSAVSKPATSMSRATTISSVGSFSSFRKPFTSESNSSKLSSKNKKSREERITSLKAADDNEYDDSFYDSVYTKDIFMYMKEREHKFMVKSYMNWQTEINAHMRSLLIDWLVEVQISFEMSHESLYLAVKLLDHYLMKVIGKKDELQLLGSTAFLIAAKFEEPYPISVEDCLYICDDHYQKKELLTMEANMLKMLNFDIGIPTSYHFLRKYAQCIHVDMVTITLSRYICERTLQEYDYVKERPSKLAAASFLLALYMKKLHHWTASLEYYSGYKSLELHPLVRQMNSMLTANFEDKLGAVHSKYSHRAYFEVTKIPPLSLLKLEEILKYS</sequence>
<dbReference type="InterPro" id="IPR036915">
    <property type="entry name" value="Cyclin-like_sf"/>
</dbReference>
<gene>
    <name evidence="9" type="primary">CCNB3</name>
</gene>
<evidence type="ECO:0000256" key="2">
    <source>
        <dbReference type="ARBA" id="ARBA00023127"/>
    </source>
</evidence>
<feature type="domain" description="Cyclin C-terminal" evidence="7">
    <location>
        <begin position="1090"/>
        <end position="1206"/>
    </location>
</feature>
<feature type="domain" description="Cyclin-like" evidence="6">
    <location>
        <begin position="1094"/>
        <end position="1178"/>
    </location>
</feature>
<evidence type="ECO:0000256" key="1">
    <source>
        <dbReference type="ARBA" id="ARBA00022618"/>
    </source>
</evidence>
<organism evidence="8 9">
    <name type="scientific">Erinaceus europaeus</name>
    <name type="common">Western European hedgehog</name>
    <dbReference type="NCBI Taxonomy" id="9365"/>
    <lineage>
        <taxon>Eukaryota</taxon>
        <taxon>Metazoa</taxon>
        <taxon>Chordata</taxon>
        <taxon>Craniata</taxon>
        <taxon>Vertebrata</taxon>
        <taxon>Euteleostomi</taxon>
        <taxon>Mammalia</taxon>
        <taxon>Eutheria</taxon>
        <taxon>Laurasiatheria</taxon>
        <taxon>Eulipotyphla</taxon>
        <taxon>Erinaceidae</taxon>
        <taxon>Erinaceinae</taxon>
        <taxon>Erinaceus</taxon>
    </lineage>
</organism>
<dbReference type="SMART" id="SM01332">
    <property type="entry name" value="Cyclin_C"/>
    <property type="match status" value="1"/>
</dbReference>
<reference evidence="9" key="1">
    <citation type="submission" date="2025-08" db="UniProtKB">
        <authorList>
            <consortium name="RefSeq"/>
        </authorList>
    </citation>
    <scope>IDENTIFICATION</scope>
</reference>
<evidence type="ECO:0000259" key="6">
    <source>
        <dbReference type="SMART" id="SM00385"/>
    </source>
</evidence>
<keyword evidence="1" id="KW-0132">Cell division</keyword>
<accession>A0ABM3WSM0</accession>
<dbReference type="Pfam" id="PF00134">
    <property type="entry name" value="Cyclin_N"/>
    <property type="match status" value="1"/>
</dbReference>
<dbReference type="InterPro" id="IPR039361">
    <property type="entry name" value="Cyclin"/>
</dbReference>
<dbReference type="InterPro" id="IPR004367">
    <property type="entry name" value="Cyclin_C-dom"/>
</dbReference>
<dbReference type="InterPro" id="IPR006671">
    <property type="entry name" value="Cyclin_N"/>
</dbReference>
<evidence type="ECO:0000259" key="7">
    <source>
        <dbReference type="SMART" id="SM01332"/>
    </source>
</evidence>
<dbReference type="SMART" id="SM00385">
    <property type="entry name" value="CYCLIN"/>
    <property type="match status" value="2"/>
</dbReference>
<evidence type="ECO:0000313" key="8">
    <source>
        <dbReference type="Proteomes" id="UP001652624"/>
    </source>
</evidence>
<dbReference type="PROSITE" id="PS00292">
    <property type="entry name" value="CYCLINS"/>
    <property type="match status" value="1"/>
</dbReference>
<dbReference type="InterPro" id="IPR048258">
    <property type="entry name" value="Cyclins_cyclin-box"/>
</dbReference>
<dbReference type="InterPro" id="IPR013763">
    <property type="entry name" value="Cyclin-like_dom"/>
</dbReference>
<name>A0ABM3WSM0_ERIEU</name>
<evidence type="ECO:0000256" key="4">
    <source>
        <dbReference type="RuleBase" id="RU000383"/>
    </source>
</evidence>
<dbReference type="SUPFAM" id="SSF47954">
    <property type="entry name" value="Cyclin-like"/>
    <property type="match status" value="2"/>
</dbReference>
<dbReference type="RefSeq" id="XP_060039572.1">
    <property type="nucleotide sequence ID" value="XM_060183589.1"/>
</dbReference>
<dbReference type="GeneID" id="103123272"/>
<evidence type="ECO:0000313" key="9">
    <source>
        <dbReference type="RefSeq" id="XP_060039572.1"/>
    </source>
</evidence>
<dbReference type="Gene3D" id="1.10.472.10">
    <property type="entry name" value="Cyclin-like"/>
    <property type="match status" value="2"/>
</dbReference>
<evidence type="ECO:0000256" key="3">
    <source>
        <dbReference type="ARBA" id="ARBA00023306"/>
    </source>
</evidence>